<dbReference type="InterPro" id="IPR019734">
    <property type="entry name" value="TPR_rpt"/>
</dbReference>
<keyword evidence="3" id="KW-0413">Isomerase</keyword>
<feature type="domain" description="PPIase FKBP-type" evidence="6">
    <location>
        <begin position="297"/>
        <end position="390"/>
    </location>
</feature>
<dbReference type="InterPro" id="IPR011990">
    <property type="entry name" value="TPR-like_helical_dom_sf"/>
</dbReference>
<dbReference type="EMBL" id="JALJOU010000028">
    <property type="protein sequence ID" value="KAK9835372.1"/>
    <property type="molecule type" value="Genomic_DNA"/>
</dbReference>
<dbReference type="AlphaFoldDB" id="A0AAW1RNF7"/>
<dbReference type="PROSITE" id="PS50059">
    <property type="entry name" value="FKBP_PPIASE"/>
    <property type="match status" value="2"/>
</dbReference>
<dbReference type="SUPFAM" id="SSF54534">
    <property type="entry name" value="FKBP-like"/>
    <property type="match status" value="2"/>
</dbReference>
<proteinExistence type="predicted"/>
<evidence type="ECO:0000256" key="1">
    <source>
        <dbReference type="ARBA" id="ARBA00022737"/>
    </source>
</evidence>
<organism evidence="7 8">
    <name type="scientific">Elliptochloris bilobata</name>
    <dbReference type="NCBI Taxonomy" id="381761"/>
    <lineage>
        <taxon>Eukaryota</taxon>
        <taxon>Viridiplantae</taxon>
        <taxon>Chlorophyta</taxon>
        <taxon>core chlorophytes</taxon>
        <taxon>Trebouxiophyceae</taxon>
        <taxon>Trebouxiophyceae incertae sedis</taxon>
        <taxon>Elliptochloris clade</taxon>
        <taxon>Elliptochloris</taxon>
    </lineage>
</organism>
<evidence type="ECO:0000313" key="7">
    <source>
        <dbReference type="EMBL" id="KAK9835372.1"/>
    </source>
</evidence>
<evidence type="ECO:0000256" key="5">
    <source>
        <dbReference type="SAM" id="MobiDB-lite"/>
    </source>
</evidence>
<feature type="repeat" description="TPR" evidence="4">
    <location>
        <begin position="493"/>
        <end position="526"/>
    </location>
</feature>
<evidence type="ECO:0000256" key="3">
    <source>
        <dbReference type="PROSITE-ProRule" id="PRU00277"/>
    </source>
</evidence>
<keyword evidence="2 4" id="KW-0802">TPR repeat</keyword>
<dbReference type="Gene3D" id="3.10.50.40">
    <property type="match status" value="3"/>
</dbReference>
<protein>
    <recommendedName>
        <fullName evidence="3">peptidylprolyl isomerase</fullName>
        <ecNumber evidence="3">5.2.1.8</ecNumber>
    </recommendedName>
</protein>
<keyword evidence="8" id="KW-1185">Reference proteome</keyword>
<name>A0AAW1RNF7_9CHLO</name>
<feature type="region of interest" description="Disordered" evidence="5">
    <location>
        <begin position="1"/>
        <end position="20"/>
    </location>
</feature>
<evidence type="ECO:0000256" key="4">
    <source>
        <dbReference type="PROSITE-ProRule" id="PRU00339"/>
    </source>
</evidence>
<reference evidence="7 8" key="1">
    <citation type="journal article" date="2024" name="Nat. Commun.">
        <title>Phylogenomics reveals the evolutionary origins of lichenization in chlorophyte algae.</title>
        <authorList>
            <person name="Puginier C."/>
            <person name="Libourel C."/>
            <person name="Otte J."/>
            <person name="Skaloud P."/>
            <person name="Haon M."/>
            <person name="Grisel S."/>
            <person name="Petersen M."/>
            <person name="Berrin J.G."/>
            <person name="Delaux P.M."/>
            <person name="Dal Grande F."/>
            <person name="Keller J."/>
        </authorList>
    </citation>
    <scope>NUCLEOTIDE SEQUENCE [LARGE SCALE GENOMIC DNA]</scope>
    <source>
        <strain evidence="7 8">SAG 245.80</strain>
    </source>
</reference>
<dbReference type="SUPFAM" id="SSF48452">
    <property type="entry name" value="TPR-like"/>
    <property type="match status" value="1"/>
</dbReference>
<feature type="region of interest" description="Disordered" evidence="5">
    <location>
        <begin position="239"/>
        <end position="259"/>
    </location>
</feature>
<dbReference type="PANTHER" id="PTHR46512:SF8">
    <property type="entry name" value="PEPTIDYLPROLYL ISOMERASE"/>
    <property type="match status" value="1"/>
</dbReference>
<comment type="caution">
    <text evidence="7">The sequence shown here is derived from an EMBL/GenBank/DDBJ whole genome shotgun (WGS) entry which is preliminary data.</text>
</comment>
<accession>A0AAW1RNF7</accession>
<dbReference type="PROSITE" id="PS50005">
    <property type="entry name" value="TPR"/>
    <property type="match status" value="1"/>
</dbReference>
<evidence type="ECO:0000313" key="8">
    <source>
        <dbReference type="Proteomes" id="UP001445335"/>
    </source>
</evidence>
<feature type="domain" description="PPIase FKBP-type" evidence="6">
    <location>
        <begin position="100"/>
        <end position="196"/>
    </location>
</feature>
<gene>
    <name evidence="7" type="ORF">WJX81_005448</name>
</gene>
<dbReference type="Pfam" id="PF00254">
    <property type="entry name" value="FKBP_C"/>
    <property type="match status" value="2"/>
</dbReference>
<dbReference type="Gene3D" id="1.25.40.10">
    <property type="entry name" value="Tetratricopeptide repeat domain"/>
    <property type="match status" value="1"/>
</dbReference>
<sequence>MNSRGHGLRVGAGPELFPGPPEVPGTYASWIHTEVQVSVHTSFADRGRYQKRSMLWQAVEIEDSDSAQDKSLRELDDLQSGAIRKATLAPGEGGATPANGDMVYAHVSVRDGDRVLETTRADEGGAGVPRAFVLGKGRRVPRAWELALLEMSRGERAVLHAQPEYGYAHPDCGLAPPPGATADAELAFDLQLLTWYPAAEVRVVNEAGDVIKRRLGEVESWETPRAPFEVEVECAARVPSTSGRQGDGKPYWATPPGKPLRFTIGNGQVPRGMEEAVTKRRVREGRGEFPVDCPLEDCAVRVHFSVRRPDSDQVLYDTRGPDGAASSLQFDTGMDAVPEAVDMAVRLMTPGELSLVRSSGRFAYDRRADRPEGVADGDAVEFELELVDFDKAPNWEAMGADAKIARAETLKEQGNRVFKAGPALFKHAAQKWTKAIQLVDHAFDIDTAEQAQAASRVKVACMLNLALMEQRSERFSECFKWCDKALREEEDHPKALYRRGTTHALLGNWDEAARDLARVKEVDPSTTADVDRELSRMAARRKAADAKQRRDLSSFLIR</sequence>
<evidence type="ECO:0000259" key="6">
    <source>
        <dbReference type="PROSITE" id="PS50059"/>
    </source>
</evidence>
<dbReference type="InterPro" id="IPR046357">
    <property type="entry name" value="PPIase_dom_sf"/>
</dbReference>
<dbReference type="PANTHER" id="PTHR46512">
    <property type="entry name" value="PEPTIDYLPROLYL ISOMERASE"/>
    <property type="match status" value="1"/>
</dbReference>
<dbReference type="InterPro" id="IPR050754">
    <property type="entry name" value="FKBP4/5/8-like"/>
</dbReference>
<dbReference type="EC" id="5.2.1.8" evidence="3"/>
<evidence type="ECO:0000256" key="2">
    <source>
        <dbReference type="ARBA" id="ARBA00022803"/>
    </source>
</evidence>
<keyword evidence="3" id="KW-0697">Rotamase</keyword>
<dbReference type="SMART" id="SM00028">
    <property type="entry name" value="TPR"/>
    <property type="match status" value="2"/>
</dbReference>
<comment type="catalytic activity">
    <reaction evidence="3">
        <text>[protein]-peptidylproline (omega=180) = [protein]-peptidylproline (omega=0)</text>
        <dbReference type="Rhea" id="RHEA:16237"/>
        <dbReference type="Rhea" id="RHEA-COMP:10747"/>
        <dbReference type="Rhea" id="RHEA-COMP:10748"/>
        <dbReference type="ChEBI" id="CHEBI:83833"/>
        <dbReference type="ChEBI" id="CHEBI:83834"/>
        <dbReference type="EC" id="5.2.1.8"/>
    </reaction>
</comment>
<dbReference type="GO" id="GO:0003755">
    <property type="term" value="F:peptidyl-prolyl cis-trans isomerase activity"/>
    <property type="evidence" value="ECO:0007669"/>
    <property type="project" value="UniProtKB-KW"/>
</dbReference>
<keyword evidence="1" id="KW-0677">Repeat</keyword>
<dbReference type="Proteomes" id="UP001445335">
    <property type="component" value="Unassembled WGS sequence"/>
</dbReference>
<dbReference type="InterPro" id="IPR001179">
    <property type="entry name" value="PPIase_FKBP_dom"/>
</dbReference>